<evidence type="ECO:0000259" key="5">
    <source>
        <dbReference type="Pfam" id="PF08241"/>
    </source>
</evidence>
<gene>
    <name evidence="7" type="primary">LOC118421799</name>
</gene>
<reference evidence="7" key="2">
    <citation type="submission" date="2025-08" db="UniProtKB">
        <authorList>
            <consortium name="RefSeq"/>
        </authorList>
    </citation>
    <scope>IDENTIFICATION</scope>
    <source>
        <strain evidence="7">S238N-H82</strain>
        <tissue evidence="7">Testes</tissue>
    </source>
</reference>
<evidence type="ECO:0000256" key="4">
    <source>
        <dbReference type="SAM" id="MobiDB-lite"/>
    </source>
</evidence>
<dbReference type="KEGG" id="bfo:118421799"/>
<feature type="domain" description="Methyltransferase type 11" evidence="5">
    <location>
        <begin position="67"/>
        <end position="157"/>
    </location>
</feature>
<dbReference type="CDD" id="cd02440">
    <property type="entry name" value="AdoMet_MTases"/>
    <property type="match status" value="1"/>
</dbReference>
<dbReference type="Gene3D" id="3.40.50.150">
    <property type="entry name" value="Vaccinia Virus protein VP39"/>
    <property type="match status" value="1"/>
</dbReference>
<dbReference type="AlphaFoldDB" id="A0A9J7LNR7"/>
<reference evidence="6" key="1">
    <citation type="journal article" date="2020" name="Nat. Ecol. Evol.">
        <title>Deeply conserved synteny resolves early events in vertebrate evolution.</title>
        <authorList>
            <person name="Simakov O."/>
            <person name="Marletaz F."/>
            <person name="Yue J.X."/>
            <person name="O'Connell B."/>
            <person name="Jenkins J."/>
            <person name="Brandt A."/>
            <person name="Calef R."/>
            <person name="Tung C.H."/>
            <person name="Huang T.K."/>
            <person name="Schmutz J."/>
            <person name="Satoh N."/>
            <person name="Yu J.K."/>
            <person name="Putnam N.H."/>
            <person name="Green R.E."/>
            <person name="Rokhsar D.S."/>
        </authorList>
    </citation>
    <scope>NUCLEOTIDE SEQUENCE [LARGE SCALE GENOMIC DNA]</scope>
    <source>
        <strain evidence="6">S238N-H82</strain>
    </source>
</reference>
<dbReference type="RefSeq" id="XP_035685193.1">
    <property type="nucleotide sequence ID" value="XM_035829300.1"/>
</dbReference>
<keyword evidence="6" id="KW-1185">Reference proteome</keyword>
<comment type="similarity">
    <text evidence="1">Belongs to the methyltransferase superfamily.</text>
</comment>
<evidence type="ECO:0000256" key="2">
    <source>
        <dbReference type="ARBA" id="ARBA00022603"/>
    </source>
</evidence>
<feature type="region of interest" description="Disordered" evidence="4">
    <location>
        <begin position="42"/>
        <end position="71"/>
    </location>
</feature>
<name>A0A9J7LNR7_BRAFL</name>
<accession>A0A9J7LNR7</accession>
<proteinExistence type="inferred from homology"/>
<keyword evidence="2 7" id="KW-0489">Methyltransferase</keyword>
<evidence type="ECO:0000256" key="1">
    <source>
        <dbReference type="ARBA" id="ARBA00008361"/>
    </source>
</evidence>
<dbReference type="GO" id="GO:0032259">
    <property type="term" value="P:methylation"/>
    <property type="evidence" value="ECO:0007669"/>
    <property type="project" value="UniProtKB-KW"/>
</dbReference>
<dbReference type="InterPro" id="IPR029063">
    <property type="entry name" value="SAM-dependent_MTases_sf"/>
</dbReference>
<dbReference type="GeneID" id="118421799"/>
<evidence type="ECO:0000313" key="7">
    <source>
        <dbReference type="RefSeq" id="XP_035685193.1"/>
    </source>
</evidence>
<dbReference type="OMA" id="EFDAVQY"/>
<keyword evidence="3" id="KW-0808">Transferase</keyword>
<evidence type="ECO:0000256" key="3">
    <source>
        <dbReference type="ARBA" id="ARBA00022679"/>
    </source>
</evidence>
<dbReference type="SUPFAM" id="SSF53335">
    <property type="entry name" value="S-adenosyl-L-methionine-dependent methyltransferases"/>
    <property type="match status" value="1"/>
</dbReference>
<dbReference type="Proteomes" id="UP000001554">
    <property type="component" value="Chromosome 8"/>
</dbReference>
<sequence length="290" mass="32706">MSTHLFSEADHAELYQKYRPKWSAEFAEKVVAFVKEKGTLRRSTPPGRFAPTEGRCPVPNQDQEDQDIGCGSGQSSEILASHFQHVLGIDVSEPQIAMASATNKLNNVEYRVAPAESIPVPDGSVDLVMCLEAAHWFDVEKFNVEVDRVLVPGGCLAVAGTIEEKFSQDELTQISHQFLRQGPMKDCWHENLVRYLFTEYRTLPMPYDGVIRDESMSIETDLTIPQYVNLASTISPYREFCRRNPEDKGALLQNLQKSLYKATASTKPVEEVIVHVTFPIFLLMVRKPEV</sequence>
<protein>
    <submittedName>
        <fullName evidence="7">Methyltransferase DDB_G0268948</fullName>
    </submittedName>
</protein>
<dbReference type="OrthoDB" id="8123669at2759"/>
<dbReference type="PANTHER" id="PTHR44942:SF4">
    <property type="entry name" value="METHYLTRANSFERASE TYPE 11 DOMAIN-CONTAINING PROTEIN"/>
    <property type="match status" value="1"/>
</dbReference>
<dbReference type="InterPro" id="IPR051052">
    <property type="entry name" value="Diverse_substrate_MTase"/>
</dbReference>
<dbReference type="PANTHER" id="PTHR44942">
    <property type="entry name" value="METHYLTRANSF_11 DOMAIN-CONTAINING PROTEIN"/>
    <property type="match status" value="1"/>
</dbReference>
<dbReference type="Pfam" id="PF08241">
    <property type="entry name" value="Methyltransf_11"/>
    <property type="match status" value="1"/>
</dbReference>
<dbReference type="InterPro" id="IPR013216">
    <property type="entry name" value="Methyltransf_11"/>
</dbReference>
<organism evidence="6 7">
    <name type="scientific">Branchiostoma floridae</name>
    <name type="common">Florida lancelet</name>
    <name type="synonym">Amphioxus</name>
    <dbReference type="NCBI Taxonomy" id="7739"/>
    <lineage>
        <taxon>Eukaryota</taxon>
        <taxon>Metazoa</taxon>
        <taxon>Chordata</taxon>
        <taxon>Cephalochordata</taxon>
        <taxon>Leptocardii</taxon>
        <taxon>Amphioxiformes</taxon>
        <taxon>Branchiostomatidae</taxon>
        <taxon>Branchiostoma</taxon>
    </lineage>
</organism>
<dbReference type="GO" id="GO:0008757">
    <property type="term" value="F:S-adenosylmethionine-dependent methyltransferase activity"/>
    <property type="evidence" value="ECO:0007669"/>
    <property type="project" value="InterPro"/>
</dbReference>
<evidence type="ECO:0000313" key="6">
    <source>
        <dbReference type="Proteomes" id="UP000001554"/>
    </source>
</evidence>